<feature type="region of interest" description="Disordered" evidence="1">
    <location>
        <begin position="1"/>
        <end position="71"/>
    </location>
</feature>
<dbReference type="EMBL" id="JAWZYT010002669">
    <property type="protein sequence ID" value="KAK4302776.1"/>
    <property type="molecule type" value="Genomic_DNA"/>
</dbReference>
<feature type="compositionally biased region" description="Polar residues" evidence="1">
    <location>
        <begin position="1"/>
        <end position="14"/>
    </location>
</feature>
<name>A0AAE1P7T9_9EUCA</name>
<organism evidence="2 3">
    <name type="scientific">Petrolisthes manimaculis</name>
    <dbReference type="NCBI Taxonomy" id="1843537"/>
    <lineage>
        <taxon>Eukaryota</taxon>
        <taxon>Metazoa</taxon>
        <taxon>Ecdysozoa</taxon>
        <taxon>Arthropoda</taxon>
        <taxon>Crustacea</taxon>
        <taxon>Multicrustacea</taxon>
        <taxon>Malacostraca</taxon>
        <taxon>Eumalacostraca</taxon>
        <taxon>Eucarida</taxon>
        <taxon>Decapoda</taxon>
        <taxon>Pleocyemata</taxon>
        <taxon>Anomura</taxon>
        <taxon>Galatheoidea</taxon>
        <taxon>Porcellanidae</taxon>
        <taxon>Petrolisthes</taxon>
    </lineage>
</organism>
<reference evidence="2" key="1">
    <citation type="submission" date="2023-11" db="EMBL/GenBank/DDBJ databases">
        <title>Genome assemblies of two species of porcelain crab, Petrolisthes cinctipes and Petrolisthes manimaculis (Anomura: Porcellanidae).</title>
        <authorList>
            <person name="Angst P."/>
        </authorList>
    </citation>
    <scope>NUCLEOTIDE SEQUENCE</scope>
    <source>
        <strain evidence="2">PB745_02</strain>
        <tissue evidence="2">Gill</tissue>
    </source>
</reference>
<sequence>METTEPSRGNNGAKTASWAKDSNAGVSRDSRERTPLPQLPARLRHLFTTFRSPASGCGSRGLGGRSEIALR</sequence>
<gene>
    <name evidence="2" type="ORF">Pmani_025159</name>
</gene>
<keyword evidence="3" id="KW-1185">Reference proteome</keyword>
<accession>A0AAE1P7T9</accession>
<evidence type="ECO:0000313" key="3">
    <source>
        <dbReference type="Proteomes" id="UP001292094"/>
    </source>
</evidence>
<evidence type="ECO:0000313" key="2">
    <source>
        <dbReference type="EMBL" id="KAK4302776.1"/>
    </source>
</evidence>
<protein>
    <submittedName>
        <fullName evidence="2">Uncharacterized protein</fullName>
    </submittedName>
</protein>
<dbReference type="Proteomes" id="UP001292094">
    <property type="component" value="Unassembled WGS sequence"/>
</dbReference>
<proteinExistence type="predicted"/>
<dbReference type="AlphaFoldDB" id="A0AAE1P7T9"/>
<comment type="caution">
    <text evidence="2">The sequence shown here is derived from an EMBL/GenBank/DDBJ whole genome shotgun (WGS) entry which is preliminary data.</text>
</comment>
<evidence type="ECO:0000256" key="1">
    <source>
        <dbReference type="SAM" id="MobiDB-lite"/>
    </source>
</evidence>